<sequence>MSNELLNPWVFWFFSVPKCTNKDWALCYEQSLVPLCEIKSIEEFFNAYCYLERASALARNWNLCLFRQGKKPMWESSPDGGCWILRTQKWENESDSYWERLLIECIRGGFPDEVDGIVASSKPNEVYIQIWMSNAHNSQTKIAESIKNCLGLSSAHMLLKYHKESMIDMSTFKNAKLVKV</sequence>
<keyword evidence="1" id="KW-0694">RNA-binding</keyword>
<dbReference type="GO" id="GO:0000340">
    <property type="term" value="F:RNA 7-methylguanosine cap binding"/>
    <property type="evidence" value="ECO:0007669"/>
    <property type="project" value="TreeGrafter"/>
</dbReference>
<evidence type="ECO:0000313" key="2">
    <source>
        <dbReference type="EMBL" id="CAG9315198.1"/>
    </source>
</evidence>
<dbReference type="GO" id="GO:0016281">
    <property type="term" value="C:eukaryotic translation initiation factor 4F complex"/>
    <property type="evidence" value="ECO:0007669"/>
    <property type="project" value="TreeGrafter"/>
</dbReference>
<comment type="caution">
    <text evidence="2">The sequence shown here is derived from an EMBL/GenBank/DDBJ whole genome shotgun (WGS) entry which is preliminary data.</text>
</comment>
<dbReference type="InterPro" id="IPR023398">
    <property type="entry name" value="TIF_eIF4e-like"/>
</dbReference>
<protein>
    <recommendedName>
        <fullName evidence="4">EIF-4F 25 kDa subunit</fullName>
    </recommendedName>
</protein>
<dbReference type="SUPFAM" id="SSF55418">
    <property type="entry name" value="eIF4e-like"/>
    <property type="match status" value="1"/>
</dbReference>
<proteinExistence type="inferred from homology"/>
<dbReference type="EMBL" id="CAJZBQ010000013">
    <property type="protein sequence ID" value="CAG9315198.1"/>
    <property type="molecule type" value="Genomic_DNA"/>
</dbReference>
<evidence type="ECO:0000313" key="3">
    <source>
        <dbReference type="Proteomes" id="UP001162131"/>
    </source>
</evidence>
<dbReference type="PANTHER" id="PTHR11960">
    <property type="entry name" value="EUKARYOTIC TRANSLATION INITIATION FACTOR 4E RELATED"/>
    <property type="match status" value="1"/>
</dbReference>
<gene>
    <name evidence="2" type="ORF">BSTOLATCC_MIC12972</name>
</gene>
<dbReference type="Pfam" id="PF01652">
    <property type="entry name" value="IF4E"/>
    <property type="match status" value="1"/>
</dbReference>
<reference evidence="2" key="1">
    <citation type="submission" date="2021-09" db="EMBL/GenBank/DDBJ databases">
        <authorList>
            <consortium name="AG Swart"/>
            <person name="Singh M."/>
            <person name="Singh A."/>
            <person name="Seah K."/>
            <person name="Emmerich C."/>
        </authorList>
    </citation>
    <scope>NUCLEOTIDE SEQUENCE</scope>
    <source>
        <strain evidence="2">ATCC30299</strain>
    </source>
</reference>
<keyword evidence="1" id="KW-0396">Initiation factor</keyword>
<dbReference type="PANTHER" id="PTHR11960:SF18">
    <property type="entry name" value="EUKARYOTIC TRANSLATION INITIATION FACTOR 4E HOMOLOGOUS PROTEIN, ISOFORM B"/>
    <property type="match status" value="1"/>
</dbReference>
<dbReference type="AlphaFoldDB" id="A0AAU9IMB1"/>
<dbReference type="Gene3D" id="3.30.760.10">
    <property type="entry name" value="RNA Cap, Translation Initiation Factor Eif4e"/>
    <property type="match status" value="1"/>
</dbReference>
<accession>A0AAU9IMB1</accession>
<organism evidence="2 3">
    <name type="scientific">Blepharisma stoltei</name>
    <dbReference type="NCBI Taxonomy" id="1481888"/>
    <lineage>
        <taxon>Eukaryota</taxon>
        <taxon>Sar</taxon>
        <taxon>Alveolata</taxon>
        <taxon>Ciliophora</taxon>
        <taxon>Postciliodesmatophora</taxon>
        <taxon>Heterotrichea</taxon>
        <taxon>Heterotrichida</taxon>
        <taxon>Blepharismidae</taxon>
        <taxon>Blepharisma</taxon>
    </lineage>
</organism>
<dbReference type="InterPro" id="IPR001040">
    <property type="entry name" value="TIF_eIF_4E"/>
</dbReference>
<name>A0AAU9IMB1_9CILI</name>
<evidence type="ECO:0000256" key="1">
    <source>
        <dbReference type="RuleBase" id="RU004374"/>
    </source>
</evidence>
<keyword evidence="1" id="KW-0648">Protein biosynthesis</keyword>
<dbReference type="Proteomes" id="UP001162131">
    <property type="component" value="Unassembled WGS sequence"/>
</dbReference>
<keyword evidence="3" id="KW-1185">Reference proteome</keyword>
<dbReference type="GO" id="GO:0003743">
    <property type="term" value="F:translation initiation factor activity"/>
    <property type="evidence" value="ECO:0007669"/>
    <property type="project" value="UniProtKB-KW"/>
</dbReference>
<comment type="similarity">
    <text evidence="1">Belongs to the eukaryotic initiation factor 4E family.</text>
</comment>
<evidence type="ECO:0008006" key="4">
    <source>
        <dbReference type="Google" id="ProtNLM"/>
    </source>
</evidence>